<accession>A0AAE9NCV3</accession>
<sequence>MATASLSKPLRAQPSCWGREHAGDLDRQRIFQKPLFRGHSVLQAPSAAALELKDHVMETKQVEGSQTSAPDDLLQRLSWEVKQIHGCLSEVQKCWAAGLGVTVAQWNILMAISHLADEEGVRVSVVSDKLAVDGSFVTAQSQLLESKGLIRRKPSATDRRVVLLALSSNARWQIENLSGSMNAANAYVANNASGKAHRLLAELEELKSVLKRAKLLTASDALRHWPRGRDTA</sequence>
<organism evidence="3 4">
    <name type="scientific">Bradyrhizobium betae</name>
    <dbReference type="NCBI Taxonomy" id="244734"/>
    <lineage>
        <taxon>Bacteria</taxon>
        <taxon>Pseudomonadati</taxon>
        <taxon>Pseudomonadota</taxon>
        <taxon>Alphaproteobacteria</taxon>
        <taxon>Hyphomicrobiales</taxon>
        <taxon>Nitrobacteraceae</taxon>
        <taxon>Bradyrhizobium</taxon>
    </lineage>
</organism>
<name>A0AAE9NCV3_9BRAD</name>
<dbReference type="InterPro" id="IPR036388">
    <property type="entry name" value="WH-like_DNA-bd_sf"/>
</dbReference>
<dbReference type="GO" id="GO:0006950">
    <property type="term" value="P:response to stress"/>
    <property type="evidence" value="ECO:0007669"/>
    <property type="project" value="TreeGrafter"/>
</dbReference>
<evidence type="ECO:0000313" key="3">
    <source>
        <dbReference type="EMBL" id="UUO67337.1"/>
    </source>
</evidence>
<dbReference type="InterPro" id="IPR000835">
    <property type="entry name" value="HTH_MarR-typ"/>
</dbReference>
<proteinExistence type="predicted"/>
<dbReference type="Pfam" id="PF12802">
    <property type="entry name" value="MarR_2"/>
    <property type="match status" value="1"/>
</dbReference>
<feature type="domain" description="HTH marR-type" evidence="2">
    <location>
        <begin position="70"/>
        <end position="215"/>
    </location>
</feature>
<dbReference type="EMBL" id="CP028989">
    <property type="protein sequence ID" value="UUO67337.1"/>
    <property type="molecule type" value="Genomic_DNA"/>
</dbReference>
<evidence type="ECO:0000313" key="4">
    <source>
        <dbReference type="Proteomes" id="UP001058872"/>
    </source>
</evidence>
<dbReference type="SMART" id="SM00347">
    <property type="entry name" value="HTH_MARR"/>
    <property type="match status" value="1"/>
</dbReference>
<reference evidence="3" key="1">
    <citation type="submission" date="2018-04" db="EMBL/GenBank/DDBJ databases">
        <title>Genomes of Endosymbiotic and Endophytic Bradyrhizobium Publication status.</title>
        <authorList>
            <person name="Guha S."/>
            <person name="Jorrin B."/>
            <person name="Sarkar M."/>
            <person name="Poole P.S."/>
            <person name="DasGupta M."/>
        </authorList>
    </citation>
    <scope>NUCLEOTIDE SEQUENCE</scope>
    <source>
        <strain evidence="3">WBOS16</strain>
    </source>
</reference>
<keyword evidence="1" id="KW-0175">Coiled coil</keyword>
<evidence type="ECO:0000256" key="1">
    <source>
        <dbReference type="SAM" id="Coils"/>
    </source>
</evidence>
<gene>
    <name evidence="3" type="ORF">DCM83_20445</name>
</gene>
<dbReference type="GO" id="GO:0003700">
    <property type="term" value="F:DNA-binding transcription factor activity"/>
    <property type="evidence" value="ECO:0007669"/>
    <property type="project" value="InterPro"/>
</dbReference>
<dbReference type="PANTHER" id="PTHR33164:SF101">
    <property type="entry name" value="TRANSCRIPTIONAL REPRESSOR MPRA"/>
    <property type="match status" value="1"/>
</dbReference>
<evidence type="ECO:0000259" key="2">
    <source>
        <dbReference type="PROSITE" id="PS50995"/>
    </source>
</evidence>
<dbReference type="InterPro" id="IPR036390">
    <property type="entry name" value="WH_DNA-bd_sf"/>
</dbReference>
<dbReference type="PANTHER" id="PTHR33164">
    <property type="entry name" value="TRANSCRIPTIONAL REGULATOR, MARR FAMILY"/>
    <property type="match status" value="1"/>
</dbReference>
<dbReference type="PROSITE" id="PS50995">
    <property type="entry name" value="HTH_MARR_2"/>
    <property type="match status" value="1"/>
</dbReference>
<dbReference type="InterPro" id="IPR039422">
    <property type="entry name" value="MarR/SlyA-like"/>
</dbReference>
<dbReference type="Gene3D" id="1.10.10.10">
    <property type="entry name" value="Winged helix-like DNA-binding domain superfamily/Winged helix DNA-binding domain"/>
    <property type="match status" value="1"/>
</dbReference>
<protein>
    <recommendedName>
        <fullName evidence="2">HTH marR-type domain-containing protein</fullName>
    </recommendedName>
</protein>
<dbReference type="Proteomes" id="UP001058872">
    <property type="component" value="Chromosome"/>
</dbReference>
<dbReference type="AlphaFoldDB" id="A0AAE9NCV3"/>
<dbReference type="SUPFAM" id="SSF46785">
    <property type="entry name" value="Winged helix' DNA-binding domain"/>
    <property type="match status" value="1"/>
</dbReference>
<feature type="coiled-coil region" evidence="1">
    <location>
        <begin position="189"/>
        <end position="216"/>
    </location>
</feature>